<reference evidence="1 2" key="1">
    <citation type="submission" date="2022-11" db="EMBL/GenBank/DDBJ databases">
        <title>The characterization of three novel Bacteroidetes species and genomic analysis of their roles in tidal elemental geochemical cycles.</title>
        <authorList>
            <person name="Ma K."/>
        </authorList>
    </citation>
    <scope>NUCLEOTIDE SEQUENCE [LARGE SCALE GENOMIC DNA]</scope>
    <source>
        <strain evidence="1 2">M17</strain>
    </source>
</reference>
<keyword evidence="2" id="KW-1185">Reference proteome</keyword>
<evidence type="ECO:0000313" key="2">
    <source>
        <dbReference type="Proteomes" id="UP001209885"/>
    </source>
</evidence>
<name>A0ABT3RKG5_9BACT</name>
<sequence>MKTDNYTKVLLTIIALNLTFISFQNINLFDKAYAEGPNPTSTQFTTVPVNENGTIDVRIVDSEELDVNITDINTSDELKVRLEEVDRSAFFYTTVPVKIKE</sequence>
<protein>
    <submittedName>
        <fullName evidence="1">Uncharacterized protein</fullName>
    </submittedName>
</protein>
<dbReference type="RefSeq" id="WP_266054554.1">
    <property type="nucleotide sequence ID" value="NZ_JAPFQN010000001.1"/>
</dbReference>
<dbReference type="EMBL" id="JAPFQN010000001">
    <property type="protein sequence ID" value="MCX2742316.1"/>
    <property type="molecule type" value="Genomic_DNA"/>
</dbReference>
<comment type="caution">
    <text evidence="1">The sequence shown here is derived from an EMBL/GenBank/DDBJ whole genome shotgun (WGS) entry which is preliminary data.</text>
</comment>
<accession>A0ABT3RKG5</accession>
<organism evidence="1 2">
    <name type="scientific">Mangrovivirga halotolerans</name>
    <dbReference type="NCBI Taxonomy" id="2993936"/>
    <lineage>
        <taxon>Bacteria</taxon>
        <taxon>Pseudomonadati</taxon>
        <taxon>Bacteroidota</taxon>
        <taxon>Cytophagia</taxon>
        <taxon>Cytophagales</taxon>
        <taxon>Mangrovivirgaceae</taxon>
        <taxon>Mangrovivirga</taxon>
    </lineage>
</organism>
<evidence type="ECO:0000313" key="1">
    <source>
        <dbReference type="EMBL" id="MCX2742316.1"/>
    </source>
</evidence>
<dbReference type="Proteomes" id="UP001209885">
    <property type="component" value="Unassembled WGS sequence"/>
</dbReference>
<proteinExistence type="predicted"/>
<gene>
    <name evidence="1" type="ORF">OO013_00490</name>
</gene>